<dbReference type="PANTHER" id="PTHR39535">
    <property type="entry name" value="SPORULATION-DELAYING PROTEIN SDPB"/>
    <property type="match status" value="1"/>
</dbReference>
<dbReference type="SMART" id="SM00752">
    <property type="entry name" value="HTTM"/>
    <property type="match status" value="1"/>
</dbReference>
<comment type="subcellular location">
    <subcellularLocation>
        <location evidence="1">Endomembrane system</location>
        <topology evidence="1">Multi-pass membrane protein</topology>
    </subcellularLocation>
</comment>
<dbReference type="InterPro" id="IPR011020">
    <property type="entry name" value="HTTM-like"/>
</dbReference>
<dbReference type="InterPro" id="IPR023894">
    <property type="entry name" value="Sporulation_SdpB"/>
</dbReference>
<keyword evidence="2 5" id="KW-0812">Transmembrane</keyword>
<evidence type="ECO:0000313" key="7">
    <source>
        <dbReference type="EMBL" id="MBB2968855.1"/>
    </source>
</evidence>
<evidence type="ECO:0000256" key="5">
    <source>
        <dbReference type="SAM" id="Phobius"/>
    </source>
</evidence>
<dbReference type="NCBIfam" id="TIGR04033">
    <property type="entry name" value="export_SdpB"/>
    <property type="match status" value="1"/>
</dbReference>
<evidence type="ECO:0000259" key="6">
    <source>
        <dbReference type="SMART" id="SM00752"/>
    </source>
</evidence>
<dbReference type="InterPro" id="IPR052964">
    <property type="entry name" value="Sporulation_signal_mat"/>
</dbReference>
<dbReference type="RefSeq" id="WP_081703929.1">
    <property type="nucleotide sequence ID" value="NZ_JACHVP010000004.1"/>
</dbReference>
<dbReference type="PANTHER" id="PTHR39535:SF2">
    <property type="entry name" value="HTTM DOMAIN-CONTAINING PROTEIN"/>
    <property type="match status" value="1"/>
</dbReference>
<organism evidence="7 8">
    <name type="scientific">Leifsonia aquatica</name>
    <name type="common">Corynebacterium aquaticum</name>
    <dbReference type="NCBI Taxonomy" id="144185"/>
    <lineage>
        <taxon>Bacteria</taxon>
        <taxon>Bacillati</taxon>
        <taxon>Actinomycetota</taxon>
        <taxon>Actinomycetes</taxon>
        <taxon>Micrococcales</taxon>
        <taxon>Microbacteriaceae</taxon>
        <taxon>Leifsonia</taxon>
    </lineage>
</organism>
<accession>A0A7W4YLA1</accession>
<evidence type="ECO:0000256" key="1">
    <source>
        <dbReference type="ARBA" id="ARBA00004127"/>
    </source>
</evidence>
<feature type="transmembrane region" description="Helical" evidence="5">
    <location>
        <begin position="148"/>
        <end position="172"/>
    </location>
</feature>
<keyword evidence="4 5" id="KW-0472">Membrane</keyword>
<evidence type="ECO:0000256" key="3">
    <source>
        <dbReference type="ARBA" id="ARBA00022989"/>
    </source>
</evidence>
<dbReference type="Proteomes" id="UP000538196">
    <property type="component" value="Unassembled WGS sequence"/>
</dbReference>
<feature type="transmembrane region" description="Helical" evidence="5">
    <location>
        <begin position="221"/>
        <end position="241"/>
    </location>
</feature>
<feature type="transmembrane region" description="Helical" evidence="5">
    <location>
        <begin position="253"/>
        <end position="279"/>
    </location>
</feature>
<evidence type="ECO:0000256" key="2">
    <source>
        <dbReference type="ARBA" id="ARBA00022692"/>
    </source>
</evidence>
<protein>
    <submittedName>
        <fullName evidence="7">Antimicrobial peptide system SdpB family protein</fullName>
    </submittedName>
</protein>
<keyword evidence="3 5" id="KW-1133">Transmembrane helix</keyword>
<name>A0A7W4YLA1_LEIAQ</name>
<sequence length="321" mass="34830">MTTRLIRRLSTFDFRTRWFAVGRTVIAIAQLTILAFTSPAALLQPVAGQGDGPACESVRVVTLYCVGGEAVSQDWRRWIMIAVLLLVVSGWRPRWTAIPHAWVSLSIGLSISLPDGGDQVARIVCLLLVPLCLSDGRRSIWSRSPEPLHPFAAGVSAAFLLAIRIQVAVVYLNSAIAKFGTEAWLNGSAEYYYARSSMFGASGVVRDVLENITSVPMLVAALSWGAIVIELAIGVSILGHYRWRRWALTLDVMLHVFIILSIGLWSFALIMIGTTAIAAGPQTRSERVVAARDWRKIAAACNSRRTPSARAVASASAGELS</sequence>
<evidence type="ECO:0000256" key="4">
    <source>
        <dbReference type="ARBA" id="ARBA00023136"/>
    </source>
</evidence>
<feature type="domain" description="HTTM-like" evidence="6">
    <location>
        <begin position="11"/>
        <end position="283"/>
    </location>
</feature>
<comment type="caution">
    <text evidence="7">The sequence shown here is derived from an EMBL/GenBank/DDBJ whole genome shotgun (WGS) entry which is preliminary data.</text>
</comment>
<dbReference type="AlphaFoldDB" id="A0A7W4YLA1"/>
<reference evidence="7 8" key="1">
    <citation type="submission" date="2020-08" db="EMBL/GenBank/DDBJ databases">
        <title>Sequencing the genomes of 1000 actinobacteria strains.</title>
        <authorList>
            <person name="Klenk H.-P."/>
        </authorList>
    </citation>
    <scope>NUCLEOTIDE SEQUENCE [LARGE SCALE GENOMIC DNA]</scope>
    <source>
        <strain evidence="7 8">DSM 20146</strain>
    </source>
</reference>
<evidence type="ECO:0000313" key="8">
    <source>
        <dbReference type="Proteomes" id="UP000538196"/>
    </source>
</evidence>
<keyword evidence="8" id="KW-1185">Reference proteome</keyword>
<proteinExistence type="predicted"/>
<gene>
    <name evidence="7" type="ORF">FHX33_003631</name>
</gene>
<dbReference type="GO" id="GO:0012505">
    <property type="term" value="C:endomembrane system"/>
    <property type="evidence" value="ECO:0007669"/>
    <property type="project" value="UniProtKB-SubCell"/>
</dbReference>
<feature type="transmembrane region" description="Helical" evidence="5">
    <location>
        <begin position="20"/>
        <end position="43"/>
    </location>
</feature>
<dbReference type="EMBL" id="JACHVP010000004">
    <property type="protein sequence ID" value="MBB2968855.1"/>
    <property type="molecule type" value="Genomic_DNA"/>
</dbReference>